<keyword evidence="4" id="KW-1185">Reference proteome</keyword>
<proteinExistence type="predicted"/>
<name>A0A840AJW1_9HYPH</name>
<gene>
    <name evidence="3" type="ORF">GGR25_001658</name>
</gene>
<protein>
    <submittedName>
        <fullName evidence="3">Uncharacterized protein</fullName>
    </submittedName>
</protein>
<dbReference type="AlphaFoldDB" id="A0A840AJW1"/>
<sequence>MIARCGLLIAIGMSLAMAGVPAAFAAAPITDGKQVPTLTIPIAPDPNDGADESTPSGPVPDAPAQPASADEPVPTVEYDLSKLPAPVKALRDRILAAAKTGDMEQLRPIMQGGSHPPNLGADEGDTKDPIAFLKGISGDPDGREILAILSEVLEAGYVHVDVGTPQELYVWPYFARYPLDKLTPPQLVELFRLLTSSDYDEMKTYGAYLFYRVGITPDGQWSEFQAGD</sequence>
<evidence type="ECO:0000313" key="3">
    <source>
        <dbReference type="EMBL" id="MBB3930619.1"/>
    </source>
</evidence>
<dbReference type="Proteomes" id="UP000553963">
    <property type="component" value="Unassembled WGS sequence"/>
</dbReference>
<feature type="chain" id="PRO_5032610925" evidence="2">
    <location>
        <begin position="26"/>
        <end position="228"/>
    </location>
</feature>
<evidence type="ECO:0000313" key="4">
    <source>
        <dbReference type="Proteomes" id="UP000553963"/>
    </source>
</evidence>
<evidence type="ECO:0000256" key="2">
    <source>
        <dbReference type="SAM" id="SignalP"/>
    </source>
</evidence>
<reference evidence="3 4" key="1">
    <citation type="submission" date="2020-08" db="EMBL/GenBank/DDBJ databases">
        <title>Genomic Encyclopedia of Type Strains, Phase IV (KMG-IV): sequencing the most valuable type-strain genomes for metagenomic binning, comparative biology and taxonomic classification.</title>
        <authorList>
            <person name="Goeker M."/>
        </authorList>
    </citation>
    <scope>NUCLEOTIDE SEQUENCE [LARGE SCALE GENOMIC DNA]</scope>
    <source>
        <strain evidence="3 4">DSM 25966</strain>
    </source>
</reference>
<accession>A0A840AJW1</accession>
<comment type="caution">
    <text evidence="3">The sequence shown here is derived from an EMBL/GenBank/DDBJ whole genome shotgun (WGS) entry which is preliminary data.</text>
</comment>
<feature type="region of interest" description="Disordered" evidence="1">
    <location>
        <begin position="37"/>
        <end position="73"/>
    </location>
</feature>
<feature type="signal peptide" evidence="2">
    <location>
        <begin position="1"/>
        <end position="25"/>
    </location>
</feature>
<dbReference type="EMBL" id="JACIDS010000002">
    <property type="protein sequence ID" value="MBB3930619.1"/>
    <property type="molecule type" value="Genomic_DNA"/>
</dbReference>
<evidence type="ECO:0000256" key="1">
    <source>
        <dbReference type="SAM" id="MobiDB-lite"/>
    </source>
</evidence>
<dbReference type="RefSeq" id="WP_246409358.1">
    <property type="nucleotide sequence ID" value="NZ_JACIDS010000002.1"/>
</dbReference>
<keyword evidence="2" id="KW-0732">Signal</keyword>
<organism evidence="3 4">
    <name type="scientific">Kaistia hirudinis</name>
    <dbReference type="NCBI Taxonomy" id="1293440"/>
    <lineage>
        <taxon>Bacteria</taxon>
        <taxon>Pseudomonadati</taxon>
        <taxon>Pseudomonadota</taxon>
        <taxon>Alphaproteobacteria</taxon>
        <taxon>Hyphomicrobiales</taxon>
        <taxon>Kaistiaceae</taxon>
        <taxon>Kaistia</taxon>
    </lineage>
</organism>